<feature type="domain" description="Endonuclease/exonuclease/phosphatase" evidence="8">
    <location>
        <begin position="819"/>
        <end position="947"/>
    </location>
</feature>
<evidence type="ECO:0000259" key="6">
    <source>
        <dbReference type="Pfam" id="PF02872"/>
    </source>
</evidence>
<evidence type="ECO:0000256" key="3">
    <source>
        <dbReference type="ARBA" id="ARBA00022729"/>
    </source>
</evidence>
<dbReference type="NCBIfam" id="NF047446">
    <property type="entry name" value="barrel_OmpL47"/>
    <property type="match status" value="1"/>
</dbReference>
<dbReference type="Pfam" id="PF02872">
    <property type="entry name" value="5_nucleotid_C"/>
    <property type="match status" value="1"/>
</dbReference>
<dbReference type="InterPro" id="IPR058094">
    <property type="entry name" value="Ig-like_OmpL47-like"/>
</dbReference>
<comment type="subcellular location">
    <subcellularLocation>
        <location evidence="1">Secreted</location>
    </subcellularLocation>
</comment>
<dbReference type="Gene3D" id="3.60.10.10">
    <property type="entry name" value="Endonuclease/exonuclease/phosphatase"/>
    <property type="match status" value="1"/>
</dbReference>
<dbReference type="OrthoDB" id="9801679at2"/>
<dbReference type="Gene3D" id="2.60.40.10">
    <property type="entry name" value="Immunoglobulins"/>
    <property type="match status" value="1"/>
</dbReference>
<evidence type="ECO:0008006" key="12">
    <source>
        <dbReference type="Google" id="ProtNLM"/>
    </source>
</evidence>
<evidence type="ECO:0000259" key="8">
    <source>
        <dbReference type="Pfam" id="PF19580"/>
    </source>
</evidence>
<keyword evidence="11" id="KW-1185">Reference proteome</keyword>
<reference evidence="10 11" key="1">
    <citation type="submission" date="2019-04" db="EMBL/GenBank/DDBJ databases">
        <title>Bacillus caeni sp. nov., a bacterium isolated from mangrove sediment.</title>
        <authorList>
            <person name="Huang H."/>
            <person name="Mo K."/>
            <person name="Hu Y."/>
        </authorList>
    </citation>
    <scope>NUCLEOTIDE SEQUENCE [LARGE SCALE GENOMIC DNA]</scope>
    <source>
        <strain evidence="10 11">HB172195</strain>
    </source>
</reference>
<feature type="domain" description="GH29D-like beta-sandwich" evidence="7">
    <location>
        <begin position="1498"/>
        <end position="1562"/>
    </location>
</feature>
<dbReference type="Pfam" id="PF00149">
    <property type="entry name" value="Metallophos"/>
    <property type="match status" value="1"/>
</dbReference>
<evidence type="ECO:0000256" key="1">
    <source>
        <dbReference type="ARBA" id="ARBA00004613"/>
    </source>
</evidence>
<dbReference type="Gene3D" id="3.60.21.10">
    <property type="match status" value="1"/>
</dbReference>
<dbReference type="GO" id="GO:0005576">
    <property type="term" value="C:extracellular region"/>
    <property type="evidence" value="ECO:0007669"/>
    <property type="project" value="UniProtKB-SubCell"/>
</dbReference>
<dbReference type="Pfam" id="PF19580">
    <property type="entry name" value="Exo_endo_phos_3"/>
    <property type="match status" value="1"/>
</dbReference>
<accession>A0A5R9F528</accession>
<dbReference type="RefSeq" id="WP_138128670.1">
    <property type="nucleotide sequence ID" value="NZ_SWLG01000019.1"/>
</dbReference>
<dbReference type="InterPro" id="IPR036907">
    <property type="entry name" value="5'-Nucleotdase_C_sf"/>
</dbReference>
<dbReference type="PANTHER" id="PTHR42834">
    <property type="entry name" value="ENDONUCLEASE/EXONUCLEASE/PHOSPHATASE FAMILY PROTEIN (AFU_ORTHOLOGUE AFUA_3G09210)"/>
    <property type="match status" value="1"/>
</dbReference>
<keyword evidence="3 4" id="KW-0732">Signal</keyword>
<dbReference type="GO" id="GO:0016788">
    <property type="term" value="F:hydrolase activity, acting on ester bonds"/>
    <property type="evidence" value="ECO:0007669"/>
    <property type="project" value="InterPro"/>
</dbReference>
<dbReference type="Pfam" id="PF13290">
    <property type="entry name" value="CHB_HEX_C_1"/>
    <property type="match status" value="2"/>
</dbReference>
<protein>
    <recommendedName>
        <fullName evidence="12">5'-nucleotidase</fullName>
    </recommendedName>
</protein>
<name>A0A5R9F528_9BACL</name>
<dbReference type="InterPro" id="IPR059177">
    <property type="entry name" value="GH29D-like_dom"/>
</dbReference>
<evidence type="ECO:0000256" key="2">
    <source>
        <dbReference type="ARBA" id="ARBA00022525"/>
    </source>
</evidence>
<feature type="domain" description="5'-Nucleotidase C-terminal" evidence="6">
    <location>
        <begin position="1279"/>
        <end position="1439"/>
    </location>
</feature>
<feature type="chain" id="PRO_5038797710" description="5'-nucleotidase" evidence="4">
    <location>
        <begin position="25"/>
        <end position="1653"/>
    </location>
</feature>
<dbReference type="InterPro" id="IPR006146">
    <property type="entry name" value="5'-Nucleotdase_CS"/>
</dbReference>
<dbReference type="CDD" id="cd04486">
    <property type="entry name" value="YhcR_OBF_like"/>
    <property type="match status" value="1"/>
</dbReference>
<feature type="domain" description="GH29D-like beta-sandwich" evidence="7">
    <location>
        <begin position="340"/>
        <end position="403"/>
    </location>
</feature>
<feature type="signal peptide" evidence="4">
    <location>
        <begin position="1"/>
        <end position="24"/>
    </location>
</feature>
<dbReference type="Proteomes" id="UP000308230">
    <property type="component" value="Unassembled WGS sequence"/>
</dbReference>
<evidence type="ECO:0000259" key="7">
    <source>
        <dbReference type="Pfam" id="PF13290"/>
    </source>
</evidence>
<evidence type="ECO:0000313" key="10">
    <source>
        <dbReference type="EMBL" id="TLS35584.1"/>
    </source>
</evidence>
<dbReference type="InterPro" id="IPR045939">
    <property type="entry name" value="YhcR_N"/>
</dbReference>
<dbReference type="InterPro" id="IPR029052">
    <property type="entry name" value="Metallo-depent_PP-like"/>
</dbReference>
<sequence length="1653" mass="177377">MRSKNVRRYTSLMLVFVMVLSFFAVPVKQAAAAEGDVISVAEAIANNSGTATVEGYIVAHTTAPNSYDFEAPFGNDYNLAIADSASEKDPAKLLPVQLQGQYQTEFGLKTNPDLIGTKIQVTGSLEEYFSSPGLKSPTNITKVDGGTDPEPEPVELSTIADARNAADGTAVKVKGIATAAFTAGGATNLYIQDNTAGIIVRAAGITANVGDEVTVEGTIGDYYGMEQITTTSDKVAVTSANAGVPAPQEITSSQLGEDVEGMLVKVNNVTVNSVNSHGEYVSTDGSAEFLVDPETEGLLEAGKTYDSIIGVINYSFGEYRLVPRNAADVIETAFSVMATPAAGEVVQGTEVTLFTGIENGTIYYTTDGSEPTASSQEYTGPIAINEDVTIKAIVVNATGEASEAAVFTYTATEPLGQLEIHDIQGAAHESPFKGQTVTDIEGIVTQVDGSSFHMQSLNPDDDIATSEGIMVYKRGADVQVGDIVKATGEVKEYKIGGYDDAADLLTTEIAATTVTVISSGNTLPDPVVIGVDRIQPTKNIEDDGLTSFDPKTDGIDFYESLEGMLIQLNDPKVIAPPKYDEIAVFVETSEDQLRTDAGGLLISPEDYNPERVLIDVDGFDVDVKVGDSFDGSITGVISYDYSNYKVRVTDSALPAVIDGGTTQEVTNIEKEEDKLTVASYNIENYSLADSGQLKTDQLAESINKNLKTPDIIGLIEVQDNNGPTDDGTTSASANYEALIAAIEAGGGPTYAFTEIAPLDKTDGGQPGGNIRVGYLYNPERVSLTDKEKGDATTAVGVNENGLTLNPGRIDPTNTAWDSSRKPLAAEFEFNGEKVIVIANHFNSKGGDDGLFGANQPVVLGSEEQRIQQAKVINSFVNDVVSTVEDANVVVLGDLNDFEFSTPINTLEGDVLTNLMEKLPSEERYTYVYQGNSQVLDHILVSNNLAATAEIDSVNINADFSHETGRASDHDPVLAQLDLGATEEDGNFDLTVMHTNDTHAHLNNVARRITAIKEVREAAENSILLDAGDVFSGTLFFNQYKGLADVEFMNMIGYDAMVPGNHEFDKDSETLANFINAAEFPIVSSNIDYSGDGILGQLYKNEVGDPAADGHIYPAIILDVNGEKVGVFGLTTEDTTFLANPDDSLVFEDRIQKANDTVSMLQDEGVNKIIALTHIGYNQDLALAKAVDGIDIIVGGHSHTKVDEPVVFNEDAEPTIVVQAQEYSNYLGDLDVEFDQNGVLLSWNENLIDLNDETITPDPAAQERLDELEAPIQELKQQIVGKTDVFLNGERQDVRTKETNLGNLIADGMLAKAQESVDATLAIQNGGGIRASIDEGDISLGEVLTTMPFGNTLVTLDLTGAEVIEALENGVSQVEEMAGRFPQVAGMKFSYNPEQSAGERVIDVQVKTDNGYEPIDLNKMYTVATNAYVADGGDGYTVFKKAKDEGRITELYVVDYEVFTDYLQEKGTVSPEVEGRILEVTDMEAPVTTAKVTGVQLSDGSYLAEATVELTAADADSGVERIEYSLDNGQTWNTYTEPFTVQADATILYRAVDKAGNAEEAKTLTISIVPASTETLKELVNSADASHGVKTSINAHIKNAEKMFEKGTEKHEELGYKKLATLAEKISRYPDNKLSNKEDLKLVIDYIVENETMN</sequence>
<dbReference type="InterPro" id="IPR008334">
    <property type="entry name" value="5'-Nucleotdase_C"/>
</dbReference>
<dbReference type="PANTHER" id="PTHR42834:SF1">
    <property type="entry name" value="ENDONUCLEASE_EXONUCLEASE_PHOSPHATASE FAMILY PROTEIN (AFU_ORTHOLOGUE AFUA_3G09210)"/>
    <property type="match status" value="1"/>
</dbReference>
<dbReference type="GO" id="GO:0046872">
    <property type="term" value="F:metal ion binding"/>
    <property type="evidence" value="ECO:0007669"/>
    <property type="project" value="InterPro"/>
</dbReference>
<dbReference type="FunFam" id="3.90.780.10:FF:000004">
    <property type="entry name" value="UDP-sugar hydrolase, putative"/>
    <property type="match status" value="1"/>
</dbReference>
<dbReference type="GO" id="GO:0000166">
    <property type="term" value="F:nucleotide binding"/>
    <property type="evidence" value="ECO:0007669"/>
    <property type="project" value="InterPro"/>
</dbReference>
<dbReference type="InterPro" id="IPR006179">
    <property type="entry name" value="5_nucleotidase/apyrase"/>
</dbReference>
<dbReference type="PRINTS" id="PR01607">
    <property type="entry name" value="APYRASEFAMLY"/>
</dbReference>
<evidence type="ECO:0000259" key="5">
    <source>
        <dbReference type="Pfam" id="PF00149"/>
    </source>
</evidence>
<dbReference type="Pfam" id="PF19886">
    <property type="entry name" value="DUF6359"/>
    <property type="match status" value="1"/>
</dbReference>
<feature type="domain" description="Calcineurin-like phosphoesterase" evidence="5">
    <location>
        <begin position="990"/>
        <end position="1199"/>
    </location>
</feature>
<comment type="caution">
    <text evidence="10">The sequence shown here is derived from an EMBL/GenBank/DDBJ whole genome shotgun (WGS) entry which is preliminary data.</text>
</comment>
<dbReference type="SUPFAM" id="SSF55816">
    <property type="entry name" value="5'-nucleotidase (syn. UDP-sugar hydrolase), C-terminal domain"/>
    <property type="match status" value="1"/>
</dbReference>
<dbReference type="SUPFAM" id="SSF56300">
    <property type="entry name" value="Metallo-dependent phosphatases"/>
    <property type="match status" value="1"/>
</dbReference>
<evidence type="ECO:0000313" key="11">
    <source>
        <dbReference type="Proteomes" id="UP000308230"/>
    </source>
</evidence>
<evidence type="ECO:0000259" key="9">
    <source>
        <dbReference type="Pfam" id="PF19886"/>
    </source>
</evidence>
<dbReference type="SUPFAM" id="SSF56219">
    <property type="entry name" value="DNase I-like"/>
    <property type="match status" value="1"/>
</dbReference>
<proteinExistence type="predicted"/>
<dbReference type="InterPro" id="IPR004843">
    <property type="entry name" value="Calcineurin-like_PHP"/>
</dbReference>
<feature type="domain" description="Endonuclease YhcR N-terminal" evidence="9">
    <location>
        <begin position="38"/>
        <end position="141"/>
    </location>
</feature>
<gene>
    <name evidence="10" type="ORF">FCL54_19695</name>
</gene>
<evidence type="ECO:0000256" key="4">
    <source>
        <dbReference type="SAM" id="SignalP"/>
    </source>
</evidence>
<dbReference type="CDD" id="cd10283">
    <property type="entry name" value="MnuA_DNase1-like"/>
    <property type="match status" value="1"/>
</dbReference>
<dbReference type="InterPro" id="IPR005135">
    <property type="entry name" value="Endo/exonuclease/phosphatase"/>
</dbReference>
<keyword evidence="2" id="KW-0964">Secreted</keyword>
<organism evidence="10 11">
    <name type="scientific">Exobacillus caeni</name>
    <dbReference type="NCBI Taxonomy" id="2574798"/>
    <lineage>
        <taxon>Bacteria</taxon>
        <taxon>Bacillati</taxon>
        <taxon>Bacillota</taxon>
        <taxon>Bacilli</taxon>
        <taxon>Bacillales</taxon>
        <taxon>Guptibacillaceae</taxon>
        <taxon>Exobacillus</taxon>
    </lineage>
</organism>
<dbReference type="GO" id="GO:0009166">
    <property type="term" value="P:nucleotide catabolic process"/>
    <property type="evidence" value="ECO:0007669"/>
    <property type="project" value="InterPro"/>
</dbReference>
<dbReference type="EMBL" id="SWLG01000019">
    <property type="protein sequence ID" value="TLS35584.1"/>
    <property type="molecule type" value="Genomic_DNA"/>
</dbReference>
<dbReference type="InterPro" id="IPR013783">
    <property type="entry name" value="Ig-like_fold"/>
</dbReference>
<dbReference type="PROSITE" id="PS00785">
    <property type="entry name" value="5_NUCLEOTIDASE_1"/>
    <property type="match status" value="1"/>
</dbReference>
<dbReference type="Gene3D" id="3.90.780.10">
    <property type="entry name" value="5'-Nucleotidase, C-terminal domain"/>
    <property type="match status" value="1"/>
</dbReference>
<dbReference type="InterPro" id="IPR036691">
    <property type="entry name" value="Endo/exonu/phosph_ase_sf"/>
</dbReference>